<sequence>MGKSSLLFEKPYASIDILFTKKQHRDNKFSLLVRFRITIPNSS</sequence>
<accession>A0ACC1BLH8</accession>
<protein>
    <submittedName>
        <fullName evidence="1">Uncharacterized protein</fullName>
    </submittedName>
</protein>
<proteinExistence type="predicted"/>
<evidence type="ECO:0000313" key="1">
    <source>
        <dbReference type="EMBL" id="KAJ0099713.1"/>
    </source>
</evidence>
<dbReference type="Proteomes" id="UP001164250">
    <property type="component" value="Chromosome 4"/>
</dbReference>
<organism evidence="1 2">
    <name type="scientific">Pistacia atlantica</name>
    <dbReference type="NCBI Taxonomy" id="434234"/>
    <lineage>
        <taxon>Eukaryota</taxon>
        <taxon>Viridiplantae</taxon>
        <taxon>Streptophyta</taxon>
        <taxon>Embryophyta</taxon>
        <taxon>Tracheophyta</taxon>
        <taxon>Spermatophyta</taxon>
        <taxon>Magnoliopsida</taxon>
        <taxon>eudicotyledons</taxon>
        <taxon>Gunneridae</taxon>
        <taxon>Pentapetalae</taxon>
        <taxon>rosids</taxon>
        <taxon>malvids</taxon>
        <taxon>Sapindales</taxon>
        <taxon>Anacardiaceae</taxon>
        <taxon>Pistacia</taxon>
    </lineage>
</organism>
<dbReference type="EMBL" id="CM047900">
    <property type="protein sequence ID" value="KAJ0099713.1"/>
    <property type="molecule type" value="Genomic_DNA"/>
</dbReference>
<reference evidence="2" key="1">
    <citation type="journal article" date="2023" name="G3 (Bethesda)">
        <title>Genome assembly and association tests identify interacting loci associated with vigor, precocity, and sex in interspecific pistachio rootstocks.</title>
        <authorList>
            <person name="Palmer W."/>
            <person name="Jacygrad E."/>
            <person name="Sagayaradj S."/>
            <person name="Cavanaugh K."/>
            <person name="Han R."/>
            <person name="Bertier L."/>
            <person name="Beede B."/>
            <person name="Kafkas S."/>
            <person name="Golino D."/>
            <person name="Preece J."/>
            <person name="Michelmore R."/>
        </authorList>
    </citation>
    <scope>NUCLEOTIDE SEQUENCE [LARGE SCALE GENOMIC DNA]</scope>
</reference>
<name>A0ACC1BLH8_9ROSI</name>
<evidence type="ECO:0000313" key="2">
    <source>
        <dbReference type="Proteomes" id="UP001164250"/>
    </source>
</evidence>
<gene>
    <name evidence="1" type="ORF">Patl1_20798</name>
</gene>
<keyword evidence="2" id="KW-1185">Reference proteome</keyword>
<comment type="caution">
    <text evidence="1">The sequence shown here is derived from an EMBL/GenBank/DDBJ whole genome shotgun (WGS) entry which is preliminary data.</text>
</comment>